<sequence>MKTFKMFLLFLLLWLQYSLWLGKNGILDYIKIHEKVAMQKKKNECLEMRNKKIILEIENFNKNVKNVNNDKKI</sequence>
<reference evidence="9 10" key="1">
    <citation type="submission" date="2018-12" db="EMBL/GenBank/DDBJ databases">
        <authorList>
            <person name="Chong R.A."/>
        </authorList>
    </citation>
    <scope>NUCLEOTIDE SEQUENCE [LARGE SCALE GENOMIC DNA]</scope>
    <source>
        <strain evidence="9 10">Sav</strain>
    </source>
</reference>
<protein>
    <recommendedName>
        <fullName evidence="8">Cell division protein FtsB</fullName>
    </recommendedName>
</protein>
<keyword evidence="6 8" id="KW-0472">Membrane</keyword>
<feature type="coiled-coil region" evidence="8">
    <location>
        <begin position="38"/>
        <end position="70"/>
    </location>
</feature>
<evidence type="ECO:0000313" key="10">
    <source>
        <dbReference type="Proteomes" id="UP000298585"/>
    </source>
</evidence>
<keyword evidence="7 8" id="KW-0131">Cell cycle</keyword>
<dbReference type="InterPro" id="IPR007060">
    <property type="entry name" value="FtsL/DivIC"/>
</dbReference>
<dbReference type="Pfam" id="PF04977">
    <property type="entry name" value="DivIC"/>
    <property type="match status" value="1"/>
</dbReference>
<dbReference type="GO" id="GO:0030428">
    <property type="term" value="C:cell septum"/>
    <property type="evidence" value="ECO:0007669"/>
    <property type="project" value="TreeGrafter"/>
</dbReference>
<evidence type="ECO:0000256" key="6">
    <source>
        <dbReference type="ARBA" id="ARBA00023136"/>
    </source>
</evidence>
<evidence type="ECO:0000256" key="8">
    <source>
        <dbReference type="HAMAP-Rule" id="MF_00599"/>
    </source>
</evidence>
<gene>
    <name evidence="8" type="primary">ftsB</name>
    <name evidence="9" type="ORF">D9V77_02095</name>
</gene>
<evidence type="ECO:0000256" key="4">
    <source>
        <dbReference type="ARBA" id="ARBA00022989"/>
    </source>
</evidence>
<feature type="topological domain" description="Extracellular" evidence="8">
    <location>
        <begin position="22"/>
        <end position="73"/>
    </location>
</feature>
<evidence type="ECO:0000313" key="9">
    <source>
        <dbReference type="EMBL" id="QCI25616.1"/>
    </source>
</evidence>
<keyword evidence="2 8" id="KW-0132">Cell division</keyword>
<evidence type="ECO:0000256" key="1">
    <source>
        <dbReference type="ARBA" id="ARBA00022475"/>
    </source>
</evidence>
<evidence type="ECO:0000256" key="3">
    <source>
        <dbReference type="ARBA" id="ARBA00022692"/>
    </source>
</evidence>
<name>A0A4D6Y6Z8_9GAMM</name>
<dbReference type="OrthoDB" id="7061211at2"/>
<organism evidence="9 10">
    <name type="scientific">Buchnera aphidicola</name>
    <name type="common">Sitobion avenae</name>
    <dbReference type="NCBI Taxonomy" id="571428"/>
    <lineage>
        <taxon>Bacteria</taxon>
        <taxon>Pseudomonadati</taxon>
        <taxon>Pseudomonadota</taxon>
        <taxon>Gammaproteobacteria</taxon>
        <taxon>Enterobacterales</taxon>
        <taxon>Erwiniaceae</taxon>
        <taxon>Buchnera</taxon>
    </lineage>
</organism>
<keyword evidence="3 8" id="KW-0812">Transmembrane</keyword>
<proteinExistence type="inferred from homology"/>
<dbReference type="GO" id="GO:0005886">
    <property type="term" value="C:plasma membrane"/>
    <property type="evidence" value="ECO:0007669"/>
    <property type="project" value="UniProtKB-SubCell"/>
</dbReference>
<evidence type="ECO:0000256" key="5">
    <source>
        <dbReference type="ARBA" id="ARBA00023054"/>
    </source>
</evidence>
<comment type="function">
    <text evidence="8">Essential cell division protein. May link together the upstream cell division proteins, which are predominantly cytoplasmic, with the downstream cell division proteins, which are predominantly extracellular.</text>
</comment>
<keyword evidence="1 8" id="KW-1003">Cell membrane</keyword>
<dbReference type="InterPro" id="IPR023081">
    <property type="entry name" value="Cell_div_FtsB"/>
</dbReference>
<evidence type="ECO:0000256" key="2">
    <source>
        <dbReference type="ARBA" id="ARBA00022618"/>
    </source>
</evidence>
<feature type="topological domain" description="Cytoplasmic" evidence="8">
    <location>
        <begin position="1"/>
        <end position="3"/>
    </location>
</feature>
<dbReference type="AlphaFoldDB" id="A0A4D6Y6Z8"/>
<comment type="similarity">
    <text evidence="8">Belongs to the FtsB family.</text>
</comment>
<dbReference type="PANTHER" id="PTHR37485">
    <property type="entry name" value="CELL DIVISION PROTEIN FTSB"/>
    <property type="match status" value="1"/>
</dbReference>
<accession>A0A4D6Y6Z8</accession>
<dbReference type="PANTHER" id="PTHR37485:SF1">
    <property type="entry name" value="CELL DIVISION PROTEIN FTSB"/>
    <property type="match status" value="1"/>
</dbReference>
<keyword evidence="5 8" id="KW-0175">Coiled coil</keyword>
<dbReference type="HAMAP" id="MF_00599">
    <property type="entry name" value="FtsB"/>
    <property type="match status" value="1"/>
</dbReference>
<comment type="subcellular location">
    <subcellularLocation>
        <location evidence="8">Cell membrane</location>
        <topology evidence="8">Single-pass type II membrane protein</topology>
    </subcellularLocation>
    <text evidence="8">Localizes to the division septum.</text>
</comment>
<dbReference type="GO" id="GO:0032153">
    <property type="term" value="C:cell division site"/>
    <property type="evidence" value="ECO:0007669"/>
    <property type="project" value="UniProtKB-UniRule"/>
</dbReference>
<dbReference type="RefSeq" id="WP_158338615.1">
    <property type="nucleotide sequence ID" value="NZ_CP034855.1"/>
</dbReference>
<keyword evidence="4 8" id="KW-1133">Transmembrane helix</keyword>
<reference evidence="9 10" key="2">
    <citation type="submission" date="2019-05" db="EMBL/GenBank/DDBJ databases">
        <title>Genome evolution of the obligate endosymbiont Buchnera aphidicola.</title>
        <authorList>
            <person name="Moran N.A."/>
        </authorList>
    </citation>
    <scope>NUCLEOTIDE SEQUENCE [LARGE SCALE GENOMIC DNA]</scope>
    <source>
        <strain evidence="9 10">Sav</strain>
    </source>
</reference>
<dbReference type="GO" id="GO:0043093">
    <property type="term" value="P:FtsZ-dependent cytokinesis"/>
    <property type="evidence" value="ECO:0007669"/>
    <property type="project" value="UniProtKB-UniRule"/>
</dbReference>
<evidence type="ECO:0000256" key="7">
    <source>
        <dbReference type="ARBA" id="ARBA00023306"/>
    </source>
</evidence>
<dbReference type="EMBL" id="CP034855">
    <property type="protein sequence ID" value="QCI25616.1"/>
    <property type="molecule type" value="Genomic_DNA"/>
</dbReference>
<dbReference type="Proteomes" id="UP000298585">
    <property type="component" value="Chromosome"/>
</dbReference>